<dbReference type="InterPro" id="IPR035892">
    <property type="entry name" value="C2_domain_sf"/>
</dbReference>
<dbReference type="InterPro" id="IPR011993">
    <property type="entry name" value="PH-like_dom_sf"/>
</dbReference>
<dbReference type="PROSITE" id="PS50018">
    <property type="entry name" value="RAS_GTPASE_ACTIV_2"/>
    <property type="match status" value="1"/>
</dbReference>
<dbReference type="SUPFAM" id="SSF48350">
    <property type="entry name" value="GTPase activation domain, GAP"/>
    <property type="match status" value="1"/>
</dbReference>
<accession>A0AAV2QQN4</accession>
<dbReference type="Pfam" id="PF25321">
    <property type="entry name" value="PH_RASGAP"/>
    <property type="match status" value="1"/>
</dbReference>
<dbReference type="InterPro" id="IPR008936">
    <property type="entry name" value="Rho_GTPase_activation_prot"/>
</dbReference>
<dbReference type="Pfam" id="PF00616">
    <property type="entry name" value="RasGAP"/>
    <property type="match status" value="2"/>
</dbReference>
<feature type="region of interest" description="Disordered" evidence="2">
    <location>
        <begin position="1181"/>
        <end position="1246"/>
    </location>
</feature>
<feature type="compositionally biased region" description="Basic residues" evidence="2">
    <location>
        <begin position="1125"/>
        <end position="1135"/>
    </location>
</feature>
<dbReference type="SMART" id="SM00323">
    <property type="entry name" value="RasGAP"/>
    <property type="match status" value="1"/>
</dbReference>
<keyword evidence="1" id="KW-0343">GTPase activation</keyword>
<proteinExistence type="predicted"/>
<dbReference type="SUPFAM" id="SSF49562">
    <property type="entry name" value="C2 domain (Calcium/lipid-binding domain, CaLB)"/>
    <property type="match status" value="1"/>
</dbReference>
<dbReference type="CDD" id="cd04013">
    <property type="entry name" value="C2_SynGAP_like"/>
    <property type="match status" value="1"/>
</dbReference>
<feature type="region of interest" description="Disordered" evidence="2">
    <location>
        <begin position="1040"/>
        <end position="1059"/>
    </location>
</feature>
<gene>
    <name evidence="6" type="ORF">MNOR_LOCUS15921</name>
</gene>
<reference evidence="6 7" key="1">
    <citation type="submission" date="2024-05" db="EMBL/GenBank/DDBJ databases">
        <authorList>
            <person name="Wallberg A."/>
        </authorList>
    </citation>
    <scope>NUCLEOTIDE SEQUENCE [LARGE SCALE GENOMIC DNA]</scope>
</reference>
<feature type="compositionally biased region" description="Polar residues" evidence="2">
    <location>
        <begin position="1136"/>
        <end position="1147"/>
    </location>
</feature>
<organism evidence="6 7">
    <name type="scientific">Meganyctiphanes norvegica</name>
    <name type="common">Northern krill</name>
    <name type="synonym">Thysanopoda norvegica</name>
    <dbReference type="NCBI Taxonomy" id="48144"/>
    <lineage>
        <taxon>Eukaryota</taxon>
        <taxon>Metazoa</taxon>
        <taxon>Ecdysozoa</taxon>
        <taxon>Arthropoda</taxon>
        <taxon>Crustacea</taxon>
        <taxon>Multicrustacea</taxon>
        <taxon>Malacostraca</taxon>
        <taxon>Eumalacostraca</taxon>
        <taxon>Eucarida</taxon>
        <taxon>Euphausiacea</taxon>
        <taxon>Euphausiidae</taxon>
        <taxon>Meganyctiphanes</taxon>
    </lineage>
</organism>
<dbReference type="InterPro" id="IPR001936">
    <property type="entry name" value="RasGAP_dom"/>
</dbReference>
<dbReference type="InterPro" id="IPR001849">
    <property type="entry name" value="PH_domain"/>
</dbReference>
<feature type="compositionally biased region" description="Polar residues" evidence="2">
    <location>
        <begin position="1207"/>
        <end position="1216"/>
    </location>
</feature>
<dbReference type="InterPro" id="IPR023152">
    <property type="entry name" value="RasGAP_CS"/>
</dbReference>
<comment type="caution">
    <text evidence="6">The sequence shown here is derived from an EMBL/GenBank/DDBJ whole genome shotgun (WGS) entry which is preliminary data.</text>
</comment>
<feature type="domain" description="PH" evidence="3">
    <location>
        <begin position="268"/>
        <end position="302"/>
    </location>
</feature>
<evidence type="ECO:0000256" key="2">
    <source>
        <dbReference type="SAM" id="MobiDB-lite"/>
    </source>
</evidence>
<dbReference type="EMBL" id="CAXKWB010010190">
    <property type="protein sequence ID" value="CAL4097158.1"/>
    <property type="molecule type" value="Genomic_DNA"/>
</dbReference>
<feature type="region of interest" description="Disordered" evidence="2">
    <location>
        <begin position="790"/>
        <end position="818"/>
    </location>
</feature>
<feature type="compositionally biased region" description="Polar residues" evidence="2">
    <location>
        <begin position="152"/>
        <end position="185"/>
    </location>
</feature>
<dbReference type="CDD" id="cd05136">
    <property type="entry name" value="RasGAP_DAB2IP"/>
    <property type="match status" value="1"/>
</dbReference>
<dbReference type="Gene3D" id="2.30.29.30">
    <property type="entry name" value="Pleckstrin-homology domain (PH domain)/Phosphotyrosine-binding domain (PTB)"/>
    <property type="match status" value="1"/>
</dbReference>
<feature type="compositionally biased region" description="Low complexity" evidence="2">
    <location>
        <begin position="1110"/>
        <end position="1121"/>
    </location>
</feature>
<protein>
    <recommendedName>
        <fullName evidence="8">Ras GTPase-activating protein</fullName>
    </recommendedName>
</protein>
<dbReference type="PANTHER" id="PTHR10194:SF60">
    <property type="entry name" value="RAS GTPASE-ACTIVATING PROTEIN RASKOL"/>
    <property type="match status" value="1"/>
</dbReference>
<sequence length="1306" mass="145391">MEIIRKLGVDFPSFSSSLPSSISSALSVSPKSTSSFTPSLSSASTFYVSLDQNSQGPEVIPIRIEWLEDFLLDHEELFLDDPEEDDVFVDDVFGDVPAELGLISNPSRCFGYGPDTSYEKACGADRSWSRRGSAPAHAILAARPASDPPGSVTHSTGSTPSRIANFFSKRSQSKTSSATKRTSVTKLEKSGKHGIAQGLGVASGLIAGDTGNDAFTALSYPALGSNSCMQSSISHESLLSSQNNDTTDGEVSVTTTIRPLHSSILGQDFCFQVTSPIGTKYFSCRSVDERDRWIESLRKAINPSYEHIRRKENSLKIFILEAKGVVVKKRYFCELLIDDELYARTSSKSKSDMCFWGEQFEFHNLPAINTISIALFKESEKKRNKEKITEVGVVDIAVKDLLNQNQVEKWYPVQAENNKNSKDPPALRIKCKFQSVDILPLECYSDFLQFVLDHYVHICSILEPCISVKQKEDIATTLIHIMQHQNKSKEFLNDIVMAEIQGLEDAHLLFRGNSIATKAMEAFMKLVGAKYLLDTLQQAINRVVEEPLECEVDPMKLPQISSIQMQQDNLLSVVRMTWSRILNSHPYFPLELRECFCLFRERLTSTCNSDLFENLISASIFLRFICPAILSPSLFNLTQEYPVERASRNLTLIAKTLQTLANFTKFQGKENYMEFMNMFIEAEQLHMRTFLRQISSPLGHNNHKGLEYEGDIDLGKQMSILHTLLTEAIKKVNKESLTETNQHYLDILNTIFEDINVSKAQVTLRPGESDSVHEPCDVKNISRLNQTPVNDCSVRKSVPTPKQHQARCSESPKSVTLPRNAYPIDSPESSKLVPNASNDYVLYNALQNDQPRVRTPLAATQDRSGISNSHGNFAQNYQACYNNTHFLNDVEDDSNAASQSKNSNYNDSFNKKIERSVTDGTEINHSNSHIYMSQRSNSASSGCQSFTLSPSSSPAGCTKPSHLGAASPLVISNPMYLLNNMNPSESTPRPVPVCGVRQSLHLRQQLSNSLHSNRLHSSSFSSSYSIEDLTSISSVGKSLTSTHVQQGGHSSSSEDLSNTALTSPEVNDFVWPITYSPPLNRTPSGKYLSQSPHVQHKLTDKTSLSGSGIDSQGYESDSSSDSKQKIQKPRLRHNRQVNSRASAGTSKTLDEYEQEILALRTAMEEMHNNLMSADEVTEFGEMSTKNKAESSSFSNKSIASNNAPSILGNNINTECTVSKRDSSSQQHCRGGDISKKSPQKSNTQDANYSNILEKLLEVQKEFDLEKKKMTEIMYEKDAMIEAQKNRINDLDQTNIELRAALGKDKK</sequence>
<evidence type="ECO:0000259" key="4">
    <source>
        <dbReference type="PROSITE" id="PS50004"/>
    </source>
</evidence>
<dbReference type="InterPro" id="IPR000008">
    <property type="entry name" value="C2_dom"/>
</dbReference>
<evidence type="ECO:0000313" key="6">
    <source>
        <dbReference type="EMBL" id="CAL4097158.1"/>
    </source>
</evidence>
<dbReference type="PROSITE" id="PS00509">
    <property type="entry name" value="RAS_GTPASE_ACTIV_1"/>
    <property type="match status" value="1"/>
</dbReference>
<dbReference type="PROSITE" id="PS50003">
    <property type="entry name" value="PH_DOMAIN"/>
    <property type="match status" value="1"/>
</dbReference>
<feature type="domain" description="C2" evidence="4">
    <location>
        <begin position="295"/>
        <end position="411"/>
    </location>
</feature>
<dbReference type="PANTHER" id="PTHR10194">
    <property type="entry name" value="RAS GTPASE-ACTIVATING PROTEINS"/>
    <property type="match status" value="1"/>
</dbReference>
<dbReference type="PROSITE" id="PS50004">
    <property type="entry name" value="C2"/>
    <property type="match status" value="1"/>
</dbReference>
<feature type="compositionally biased region" description="Polar residues" evidence="2">
    <location>
        <begin position="1082"/>
        <end position="1093"/>
    </location>
</feature>
<evidence type="ECO:0000259" key="3">
    <source>
        <dbReference type="PROSITE" id="PS50003"/>
    </source>
</evidence>
<dbReference type="Gene3D" id="1.10.506.10">
    <property type="entry name" value="GTPase Activation - p120gap, domain 1"/>
    <property type="match status" value="2"/>
</dbReference>
<feature type="region of interest" description="Disordered" evidence="2">
    <location>
        <begin position="1082"/>
        <end position="1148"/>
    </location>
</feature>
<evidence type="ECO:0000259" key="5">
    <source>
        <dbReference type="PROSITE" id="PS50018"/>
    </source>
</evidence>
<dbReference type="GO" id="GO:0005096">
    <property type="term" value="F:GTPase activator activity"/>
    <property type="evidence" value="ECO:0007669"/>
    <property type="project" value="UniProtKB-KW"/>
</dbReference>
<feature type="region of interest" description="Disordered" evidence="2">
    <location>
        <begin position="143"/>
        <end position="189"/>
    </location>
</feature>
<name>A0AAV2QQN4_MEGNR</name>
<dbReference type="Proteomes" id="UP001497623">
    <property type="component" value="Unassembled WGS sequence"/>
</dbReference>
<feature type="compositionally biased region" description="Low complexity" evidence="2">
    <location>
        <begin position="1189"/>
        <end position="1203"/>
    </location>
</feature>
<dbReference type="Gene3D" id="2.60.40.150">
    <property type="entry name" value="C2 domain"/>
    <property type="match status" value="1"/>
</dbReference>
<evidence type="ECO:0008006" key="8">
    <source>
        <dbReference type="Google" id="ProtNLM"/>
    </source>
</evidence>
<dbReference type="SUPFAM" id="SSF50729">
    <property type="entry name" value="PH domain-like"/>
    <property type="match status" value="1"/>
</dbReference>
<feature type="compositionally biased region" description="Polar residues" evidence="2">
    <location>
        <begin position="800"/>
        <end position="814"/>
    </location>
</feature>
<dbReference type="InterPro" id="IPR057606">
    <property type="entry name" value="SynGAP1-like_PH"/>
</dbReference>
<dbReference type="InterPro" id="IPR039360">
    <property type="entry name" value="Ras_GTPase"/>
</dbReference>
<keyword evidence="7" id="KW-1185">Reference proteome</keyword>
<evidence type="ECO:0000313" key="7">
    <source>
        <dbReference type="Proteomes" id="UP001497623"/>
    </source>
</evidence>
<dbReference type="SMART" id="SM00239">
    <property type="entry name" value="C2"/>
    <property type="match status" value="1"/>
</dbReference>
<evidence type="ECO:0000256" key="1">
    <source>
        <dbReference type="ARBA" id="ARBA00022468"/>
    </source>
</evidence>
<feature type="domain" description="Ras-GAP" evidence="5">
    <location>
        <begin position="470"/>
        <end position="662"/>
    </location>
</feature>